<dbReference type="Proteomes" id="UP000316562">
    <property type="component" value="Unassembled WGS sequence"/>
</dbReference>
<gene>
    <name evidence="1" type="ORF">EVJ46_01020</name>
</gene>
<name>A0A519BHW5_ACIG2</name>
<organism evidence="1 2">
    <name type="scientific">Acididesulfobacter guangdongensis</name>
    <dbReference type="NCBI Taxonomy" id="2597225"/>
    <lineage>
        <taxon>Bacteria</taxon>
        <taxon>Deltaproteobacteria</taxon>
        <taxon>Candidatus Acidulodesulfobacterales</taxon>
        <taxon>Candidatus Acididesulfobacter</taxon>
    </lineage>
</organism>
<reference evidence="1 2" key="1">
    <citation type="journal article" date="2019" name="ISME J.">
        <title>Insights into ecological role of a new deltaproteobacterial order Candidatus Acidulodesulfobacterales by metagenomics and metatranscriptomics.</title>
        <authorList>
            <person name="Tan S."/>
            <person name="Liu J."/>
            <person name="Fang Y."/>
            <person name="Hedlund B.P."/>
            <person name="Lian Z.H."/>
            <person name="Huang L.Y."/>
            <person name="Li J.T."/>
            <person name="Huang L.N."/>
            <person name="Li W.J."/>
            <person name="Jiang H.C."/>
            <person name="Dong H.L."/>
            <person name="Shu W.S."/>
        </authorList>
    </citation>
    <scope>NUCLEOTIDE SEQUENCE [LARGE SCALE GENOMIC DNA]</scope>
    <source>
        <strain evidence="1">AP2</strain>
    </source>
</reference>
<protein>
    <submittedName>
        <fullName evidence="1">Uncharacterized protein</fullName>
    </submittedName>
</protein>
<accession>A0A519BHW5</accession>
<evidence type="ECO:0000313" key="1">
    <source>
        <dbReference type="EMBL" id="RZD16850.1"/>
    </source>
</evidence>
<evidence type="ECO:0000313" key="2">
    <source>
        <dbReference type="Proteomes" id="UP000316562"/>
    </source>
</evidence>
<dbReference type="AlphaFoldDB" id="A0A519BHW5"/>
<proteinExistence type="predicted"/>
<comment type="caution">
    <text evidence="1">The sequence shown here is derived from an EMBL/GenBank/DDBJ whole genome shotgun (WGS) entry which is preliminary data.</text>
</comment>
<dbReference type="EMBL" id="SGBC01000001">
    <property type="protein sequence ID" value="RZD16850.1"/>
    <property type="molecule type" value="Genomic_DNA"/>
</dbReference>
<sequence>MIGIIKRKRCLTPFPFTEKIIYGKADDKDIYNGINKDKDAEHINDKIENCRILDLDQIFLSLGETNSARFQNYEKFIGENIPLEEINFLRDSVKRGQLTGNFLFEEAVQRIIGVRIERRSQGRPFKNK</sequence>